<feature type="compositionally biased region" description="Gly residues" evidence="1">
    <location>
        <begin position="476"/>
        <end position="503"/>
    </location>
</feature>
<feature type="compositionally biased region" description="Basic and acidic residues" evidence="1">
    <location>
        <begin position="96"/>
        <end position="114"/>
    </location>
</feature>
<comment type="caution">
    <text evidence="2">The sequence shown here is derived from an EMBL/GenBank/DDBJ whole genome shotgun (WGS) entry which is preliminary data.</text>
</comment>
<gene>
    <name evidence="2" type="ORF">ATK30_3439</name>
</gene>
<feature type="compositionally biased region" description="Basic and acidic residues" evidence="1">
    <location>
        <begin position="759"/>
        <end position="771"/>
    </location>
</feature>
<feature type="compositionally biased region" description="Gly residues" evidence="1">
    <location>
        <begin position="1007"/>
        <end position="1038"/>
    </location>
</feature>
<keyword evidence="3" id="KW-1185">Reference proteome</keyword>
<feature type="compositionally biased region" description="Gly residues" evidence="1">
    <location>
        <begin position="547"/>
        <end position="570"/>
    </location>
</feature>
<dbReference type="RefSeq" id="WP_208637362.1">
    <property type="nucleotide sequence ID" value="NZ_PJMY01000003.1"/>
</dbReference>
<accession>A0A2N3WFK3</accession>
<feature type="compositionally biased region" description="Gly residues" evidence="1">
    <location>
        <begin position="913"/>
        <end position="935"/>
    </location>
</feature>
<feature type="compositionally biased region" description="Low complexity" evidence="1">
    <location>
        <begin position="947"/>
        <end position="956"/>
    </location>
</feature>
<feature type="compositionally biased region" description="Low complexity" evidence="1">
    <location>
        <begin position="886"/>
        <end position="898"/>
    </location>
</feature>
<evidence type="ECO:0000313" key="2">
    <source>
        <dbReference type="EMBL" id="PKV92617.1"/>
    </source>
</evidence>
<feature type="compositionally biased region" description="Gly residues" evidence="1">
    <location>
        <begin position="649"/>
        <end position="661"/>
    </location>
</feature>
<sequence length="1079" mass="106794">MADDQQQPKTWADVKKLLDNSAVPAGMKDELLRAWVNEHPKPEGDEGADVEKYINAYGRTFTPIPGNPFAAPVGGPSLEQVYEEARQKGQQNSYNQDEKKKAVDKGKDELDKKQPPAPGEGVDAAATGTKTSDELFDPAAAALRVFETFGGLLEKIPDDCKGNTRKLDLDKDIRGPFDEQRGISFEGFINDAMHFKHGSETVKSTLTDTGTELGTLFQTWTGAGADAASDRYNESIQKKAAKLGDDLSHASEATLHTTKTLFDLCKGKADQVIALYRDEVGKADYTMAQKVIAVANGEHGSVNDLAQIAGWMDYNFGTNLVDTLNDQGCCDDDEIQSHGKDLAKQWIMNQFNPDMWDTIYLGFEKACKDAKDLVDKAYDALDKEMGKIKNKFEGAADGGAGASGGSGGPGGGGQGPGGGGPGGGGQGSGGGYGGGQDGSGGGYGGGSGGGTGGETGGGTGGGVGGGSGSDTPQGDHPGGSGGGYGGGTGGGSGSGSGSGGGGAKVPDLDVPSDAPGGGPLGGGSGGGSGGGTGGGGPVDGPPIKTDPGGGSGGSGSGPGGSGPGGSGGGQDQAQSEEEARQKAEQEAKQKAQAEAKQKAEAAMESLKKDAQGSHGGAPLGGPGGGEPGSTGGDGKGPDDKIAGDKTPGDKGGGGSPGGGPVDGPPIKTDPADGGPGGEDGKPGEDKDHDGKPDDGKPGDGKPGDHDGKPGEDKDHDGKPDEDGRDVLKVKQGDKTFEMSEPDHDGKMDIKIGEGSGQVKDFKIDWSDDKSAPDGGDGQHGADVHHPGPDGKIHLRDGDLKITAERPDGPNGPTVVTVDDGKGNPTTYTLGEEDKPQGTHPVDHGPQMPGDSTGRHHAGDGPQHGDDGPGKHAGDHQGPDGPGHGGASPSSSHPAPVHPMEGGPGPEISHTGDPFGGHPGGGPGTSHGGDSLGGPGQHPVQPLHHGVPSGAPGHAIPGGPGPEIAHTGVPAGAPSAPLHGGPVVDSTPVSGTQSGGGFSQPGAPAGDHSGGSGQSGSGSSGMPGMGSMGGGHGGGGGGGDTERRSAYRVEGAVFDNLAEPASRITGSLDDDDDAPIIRTR</sequence>
<dbReference type="AlphaFoldDB" id="A0A2N3WFK3"/>
<organism evidence="2 3">
    <name type="scientific">Amycolatopsis echigonensis</name>
    <dbReference type="NCBI Taxonomy" id="2576905"/>
    <lineage>
        <taxon>Bacteria</taxon>
        <taxon>Bacillati</taxon>
        <taxon>Actinomycetota</taxon>
        <taxon>Actinomycetes</taxon>
        <taxon>Pseudonocardiales</taxon>
        <taxon>Pseudonocardiaceae</taxon>
        <taxon>Amycolatopsis</taxon>
    </lineage>
</organism>
<dbReference type="PRINTS" id="PR01228">
    <property type="entry name" value="EGGSHELL"/>
</dbReference>
<feature type="compositionally biased region" description="Basic and acidic residues" evidence="1">
    <location>
        <begin position="678"/>
        <end position="751"/>
    </location>
</feature>
<feature type="compositionally biased region" description="Gly residues" evidence="1">
    <location>
        <begin position="515"/>
        <end position="538"/>
    </location>
</feature>
<evidence type="ECO:0008006" key="4">
    <source>
        <dbReference type="Google" id="ProtNLM"/>
    </source>
</evidence>
<evidence type="ECO:0000313" key="3">
    <source>
        <dbReference type="Proteomes" id="UP000233750"/>
    </source>
</evidence>
<feature type="compositionally biased region" description="Basic and acidic residues" evidence="1">
    <location>
        <begin position="577"/>
        <end position="611"/>
    </location>
</feature>
<name>A0A2N3WFK3_9PSEU</name>
<feature type="region of interest" description="Disordered" evidence="1">
    <location>
        <begin position="83"/>
        <end position="126"/>
    </location>
</feature>
<dbReference type="EMBL" id="PJMY01000003">
    <property type="protein sequence ID" value="PKV92617.1"/>
    <property type="molecule type" value="Genomic_DNA"/>
</dbReference>
<protein>
    <recommendedName>
        <fullName evidence="4">WXG100 family type VII secretion target</fullName>
    </recommendedName>
</protein>
<proteinExistence type="predicted"/>
<feature type="compositionally biased region" description="Basic and acidic residues" evidence="1">
    <location>
        <begin position="831"/>
        <end position="842"/>
    </location>
</feature>
<reference evidence="2 3" key="1">
    <citation type="submission" date="2017-12" db="EMBL/GenBank/DDBJ databases">
        <title>Sequencing the genomes of 1000 Actinobacteria strains.</title>
        <authorList>
            <person name="Klenk H.-P."/>
        </authorList>
    </citation>
    <scope>NUCLEOTIDE SEQUENCE [LARGE SCALE GENOMIC DNA]</scope>
    <source>
        <strain evidence="2 3">DSM 45165</strain>
    </source>
</reference>
<feature type="compositionally biased region" description="Gly residues" evidence="1">
    <location>
        <begin position="399"/>
        <end position="468"/>
    </location>
</feature>
<feature type="compositionally biased region" description="Basic and acidic residues" evidence="1">
    <location>
        <begin position="852"/>
        <end position="877"/>
    </location>
</feature>
<feature type="compositionally biased region" description="Basic and acidic residues" evidence="1">
    <location>
        <begin position="635"/>
        <end position="648"/>
    </location>
</feature>
<dbReference type="Proteomes" id="UP000233750">
    <property type="component" value="Unassembled WGS sequence"/>
</dbReference>
<evidence type="ECO:0000256" key="1">
    <source>
        <dbReference type="SAM" id="MobiDB-lite"/>
    </source>
</evidence>
<feature type="compositionally biased region" description="Gly residues" evidence="1">
    <location>
        <begin position="613"/>
        <end position="634"/>
    </location>
</feature>
<feature type="region of interest" description="Disordered" evidence="1">
    <location>
        <begin position="399"/>
        <end position="1079"/>
    </location>
</feature>
<feature type="compositionally biased region" description="Basic and acidic residues" evidence="1">
    <location>
        <begin position="779"/>
        <end position="807"/>
    </location>
</feature>